<proteinExistence type="predicted"/>
<dbReference type="AlphaFoldDB" id="A0A8D0GKY1"/>
<dbReference type="PANTHER" id="PTHR23039">
    <property type="entry name" value="NANCE-HORAN SYNDROME PROTEIN"/>
    <property type="match status" value="1"/>
</dbReference>
<feature type="region of interest" description="Disordered" evidence="1">
    <location>
        <begin position="723"/>
        <end position="870"/>
    </location>
</feature>
<feature type="compositionally biased region" description="Low complexity" evidence="1">
    <location>
        <begin position="558"/>
        <end position="568"/>
    </location>
</feature>
<feature type="compositionally biased region" description="Low complexity" evidence="1">
    <location>
        <begin position="768"/>
        <end position="782"/>
    </location>
</feature>
<dbReference type="InterPro" id="IPR024845">
    <property type="entry name" value="NHS-like"/>
</dbReference>
<reference evidence="2" key="2">
    <citation type="submission" date="2025-09" db="UniProtKB">
        <authorList>
            <consortium name="Ensembl"/>
        </authorList>
    </citation>
    <scope>IDENTIFICATION</scope>
</reference>
<accession>A0A8D0GKY1</accession>
<name>A0A8D0GKY1_SPHPU</name>
<gene>
    <name evidence="2" type="primary">NHSL2</name>
</gene>
<feature type="region of interest" description="Disordered" evidence="1">
    <location>
        <begin position="914"/>
        <end position="943"/>
    </location>
</feature>
<evidence type="ECO:0000313" key="3">
    <source>
        <dbReference type="Proteomes" id="UP000694392"/>
    </source>
</evidence>
<dbReference type="Proteomes" id="UP000694392">
    <property type="component" value="Unplaced"/>
</dbReference>
<feature type="region of interest" description="Disordered" evidence="1">
    <location>
        <begin position="413"/>
        <end position="507"/>
    </location>
</feature>
<feature type="region of interest" description="Disordered" evidence="1">
    <location>
        <begin position="555"/>
        <end position="575"/>
    </location>
</feature>
<dbReference type="OMA" id="KSTIHHV"/>
<dbReference type="GeneTree" id="ENSGT00950000182963"/>
<dbReference type="PANTHER" id="PTHR23039:SF2">
    <property type="entry name" value="NHS-LIKE PROTEIN 2"/>
    <property type="match status" value="1"/>
</dbReference>
<feature type="region of interest" description="Disordered" evidence="1">
    <location>
        <begin position="992"/>
        <end position="1088"/>
    </location>
</feature>
<dbReference type="GO" id="GO:0030154">
    <property type="term" value="P:cell differentiation"/>
    <property type="evidence" value="ECO:0007669"/>
    <property type="project" value="TreeGrafter"/>
</dbReference>
<dbReference type="Pfam" id="PF15273">
    <property type="entry name" value="NHS"/>
    <property type="match status" value="2"/>
</dbReference>
<keyword evidence="3" id="KW-1185">Reference proteome</keyword>
<feature type="compositionally biased region" description="Low complexity" evidence="1">
    <location>
        <begin position="1014"/>
        <end position="1031"/>
    </location>
</feature>
<evidence type="ECO:0000256" key="1">
    <source>
        <dbReference type="SAM" id="MobiDB-lite"/>
    </source>
</evidence>
<feature type="region of interest" description="Disordered" evidence="1">
    <location>
        <begin position="331"/>
        <end position="370"/>
    </location>
</feature>
<feature type="compositionally biased region" description="Basic residues" evidence="1">
    <location>
        <begin position="440"/>
        <end position="454"/>
    </location>
</feature>
<organism evidence="2 3">
    <name type="scientific">Sphenodon punctatus</name>
    <name type="common">Tuatara</name>
    <name type="synonym">Hatteria punctata</name>
    <dbReference type="NCBI Taxonomy" id="8508"/>
    <lineage>
        <taxon>Eukaryota</taxon>
        <taxon>Metazoa</taxon>
        <taxon>Chordata</taxon>
        <taxon>Craniata</taxon>
        <taxon>Vertebrata</taxon>
        <taxon>Euteleostomi</taxon>
        <taxon>Lepidosauria</taxon>
        <taxon>Sphenodontia</taxon>
        <taxon>Sphenodontidae</taxon>
        <taxon>Sphenodon</taxon>
    </lineage>
</organism>
<feature type="compositionally biased region" description="Polar residues" evidence="1">
    <location>
        <begin position="1002"/>
        <end position="1013"/>
    </location>
</feature>
<dbReference type="Ensembl" id="ENSSPUT00000008218.1">
    <property type="protein sequence ID" value="ENSSPUP00000007715.1"/>
    <property type="gene ID" value="ENSSPUG00000005953.1"/>
</dbReference>
<reference evidence="2" key="1">
    <citation type="submission" date="2025-08" db="UniProtKB">
        <authorList>
            <consortium name="Ensembl"/>
        </authorList>
    </citation>
    <scope>IDENTIFICATION</scope>
</reference>
<feature type="region of interest" description="Disordered" evidence="1">
    <location>
        <begin position="280"/>
        <end position="311"/>
    </location>
</feature>
<feature type="compositionally biased region" description="Basic and acidic residues" evidence="1">
    <location>
        <begin position="914"/>
        <end position="923"/>
    </location>
</feature>
<protein>
    <submittedName>
        <fullName evidence="2">NHS like 2</fullName>
    </submittedName>
</protein>
<feature type="compositionally biased region" description="Low complexity" evidence="1">
    <location>
        <begin position="413"/>
        <end position="424"/>
    </location>
</feature>
<feature type="compositionally biased region" description="Basic and acidic residues" evidence="1">
    <location>
        <begin position="841"/>
        <end position="851"/>
    </location>
</feature>
<sequence length="1088" mass="118084">MGRMTGQCLTPFPLLSAAASNLDLDSKRPVHSKLPWQQPVNVFLASGRPPGMEELHHEAQLNLQSLLQEEYEEQYLETRVTGQTFRYDGFLPPNVPPDTNPQPLPAKRLEFVFMPGSRRVGEDETTSLGVRAPASSLSLPTTPDKQTSWTRAFPLPILEEKRWHQSCSIQANVIPINITGQPFARHASARHSLFNTETAMNPKSTLRRRRTIIGFPHLALQDPGDNSNSPLRKTFSDLGETLHSMPNRMESGTYASPACNGLKDPTFSPPWSTRSLDYMSPAIGPRKQAPESPACSLPHSPEVPRNKVSPGPCNGPASFFIGKDEVDGNNGSSLFYASPGDAAGSQGGKEREVKVSSHSNSTGQPEPPRAEADGAAYLFRERSLSVPTDSGSLCSMDIAYSETRRGSGAYALSYPSASSEGSASTDNISLGVEQDAQQRQRTKSISLKKAKKKPSPPTRSVSLIKEGQEATAEPGAAVPKEQRPRSLCLSRDAQPQSFMPRDTHGDTTVPAGRDLENMPFSQHWYLSDWKPNDPYCSLSSSSTATGTTVMECSKVRGSSESLPSPSISRATTPSQLSTEVDLKVFLPGQPTGLMSPSSGYSSQSETPTTTIPTSMVLGHSPHQSSRVKPLVPERKSSLPPVSPIEHSPKSQLSFDLPFAPAMHLDLSGLKISLKGKAKVSRHHSDSTFGTKLSQKVSPVQPIMPMVTQSDLRSIRLRSVSKSEDNLDSLEPAEEHASELCAVPGRKARPPVAEKPPLSRRPPNLLFRTPPVQEESPVSSPTEQDTDMVGRLAKPRWSPDTWRSMDMPSPLAVSLSPSQGPPASFFPGTRRLSQGSIEEEELSRPKPPEDRPNTVVGEQRKAKVPPPVPKKPSVLYLPVKTPPPHPGACLMDLRLTPSPIITLHEDLSCCKPDIHELPSPEAQERMPSPGATSTSRGDLPGNSLELGAYEKNFVSDKTAESITEEDDDVFLMSRTTEDLFTVIHRSKRKLLGWKEPGDAFGGRQNSHSSAKNTAESPVSESSPVSGSSTRTSSKNEDFKALLQKKGSKSSPGMRPSAAELLKTTNPLARRVMTEFAPELDGVSGPRTQP</sequence>
<evidence type="ECO:0000313" key="2">
    <source>
        <dbReference type="Ensembl" id="ENSSPUP00000007715.1"/>
    </source>
</evidence>